<dbReference type="Proteomes" id="UP000324575">
    <property type="component" value="Unassembled WGS sequence"/>
</dbReference>
<organism evidence="11 12">
    <name type="scientific">Candidatus Ordinivivax streblomastigis</name>
    <dbReference type="NCBI Taxonomy" id="2540710"/>
    <lineage>
        <taxon>Bacteria</taxon>
        <taxon>Pseudomonadati</taxon>
        <taxon>Bacteroidota</taxon>
        <taxon>Bacteroidia</taxon>
        <taxon>Bacteroidales</taxon>
        <taxon>Candidatus Ordinivivax</taxon>
    </lineage>
</organism>
<dbReference type="GO" id="GO:0034257">
    <property type="term" value="F:nicotinamide riboside transmembrane transporter activity"/>
    <property type="evidence" value="ECO:0007669"/>
    <property type="project" value="InterPro"/>
</dbReference>
<comment type="similarity">
    <text evidence="3">Belongs to the nicotinamide ribonucleoside (NR) uptake permease (TC 4.B.1) family.</text>
</comment>
<keyword evidence="6" id="KW-1003">Cell membrane</keyword>
<evidence type="ECO:0000256" key="5">
    <source>
        <dbReference type="ARBA" id="ARBA00022448"/>
    </source>
</evidence>
<dbReference type="Pfam" id="PF04973">
    <property type="entry name" value="NMN_transporter"/>
    <property type="match status" value="1"/>
</dbReference>
<dbReference type="AlphaFoldDB" id="A0A5M8NZF9"/>
<evidence type="ECO:0000256" key="8">
    <source>
        <dbReference type="ARBA" id="ARBA00022989"/>
    </source>
</evidence>
<feature type="transmembrane region" description="Helical" evidence="10">
    <location>
        <begin position="127"/>
        <end position="148"/>
    </location>
</feature>
<keyword evidence="7 10" id="KW-0812">Transmembrane</keyword>
<comment type="caution">
    <text evidence="11">The sequence shown here is derived from an EMBL/GenBank/DDBJ whole genome shotgun (WGS) entry which is preliminary data.</text>
</comment>
<feature type="transmembrane region" description="Helical" evidence="10">
    <location>
        <begin position="178"/>
        <end position="195"/>
    </location>
</feature>
<feature type="transmembrane region" description="Helical" evidence="10">
    <location>
        <begin position="93"/>
        <end position="115"/>
    </location>
</feature>
<protein>
    <recommendedName>
        <fullName evidence="4">Nicotinamide riboside transporter PnuC</fullName>
    </recommendedName>
</protein>
<feature type="transmembrane region" description="Helical" evidence="10">
    <location>
        <begin position="6"/>
        <end position="23"/>
    </location>
</feature>
<comment type="subcellular location">
    <subcellularLocation>
        <location evidence="2">Cell membrane</location>
        <topology evidence="2">Multi-pass membrane protein</topology>
    </subcellularLocation>
</comment>
<evidence type="ECO:0000256" key="1">
    <source>
        <dbReference type="ARBA" id="ARBA00002672"/>
    </source>
</evidence>
<feature type="transmembrane region" description="Helical" evidence="10">
    <location>
        <begin position="52"/>
        <end position="73"/>
    </location>
</feature>
<dbReference type="GO" id="GO:0005886">
    <property type="term" value="C:plasma membrane"/>
    <property type="evidence" value="ECO:0007669"/>
    <property type="project" value="UniProtKB-SubCell"/>
</dbReference>
<evidence type="ECO:0000256" key="3">
    <source>
        <dbReference type="ARBA" id="ARBA00006669"/>
    </source>
</evidence>
<keyword evidence="8 10" id="KW-1133">Transmembrane helix</keyword>
<evidence type="ECO:0000256" key="4">
    <source>
        <dbReference type="ARBA" id="ARBA00017522"/>
    </source>
</evidence>
<dbReference type="PANTHER" id="PTHR36122:SF2">
    <property type="entry name" value="NICOTINAMIDE RIBOSIDE TRANSPORTER PNUC"/>
    <property type="match status" value="1"/>
</dbReference>
<feature type="transmembrane region" description="Helical" evidence="10">
    <location>
        <begin position="155"/>
        <end position="172"/>
    </location>
</feature>
<evidence type="ECO:0000256" key="7">
    <source>
        <dbReference type="ARBA" id="ARBA00022692"/>
    </source>
</evidence>
<name>A0A5M8NZF9_9BACT</name>
<reference evidence="11 12" key="1">
    <citation type="submission" date="2019-03" db="EMBL/GenBank/DDBJ databases">
        <title>Single cell metagenomics reveals metabolic interactions within the superorganism composed of flagellate Streblomastix strix and complex community of Bacteroidetes bacteria on its surface.</title>
        <authorList>
            <person name="Treitli S.C."/>
            <person name="Kolisko M."/>
            <person name="Husnik F."/>
            <person name="Keeling P."/>
            <person name="Hampl V."/>
        </authorList>
    </citation>
    <scope>NUCLEOTIDE SEQUENCE [LARGE SCALE GENOMIC DNA]</scope>
    <source>
        <strain evidence="11">St1</strain>
    </source>
</reference>
<feature type="transmembrane region" description="Helical" evidence="10">
    <location>
        <begin position="30"/>
        <end position="46"/>
    </location>
</feature>
<keyword evidence="9 10" id="KW-0472">Membrane</keyword>
<dbReference type="PANTHER" id="PTHR36122">
    <property type="entry name" value="NICOTINAMIDE RIBOSIDE TRANSPORTER PNUC"/>
    <property type="match status" value="1"/>
</dbReference>
<keyword evidence="5" id="KW-0813">Transport</keyword>
<accession>A0A5M8NZF9</accession>
<dbReference type="NCBIfam" id="TIGR01528">
    <property type="entry name" value="NMN_trans_PnuC"/>
    <property type="match status" value="1"/>
</dbReference>
<evidence type="ECO:0000256" key="2">
    <source>
        <dbReference type="ARBA" id="ARBA00004651"/>
    </source>
</evidence>
<evidence type="ECO:0000313" key="11">
    <source>
        <dbReference type="EMBL" id="KAA6301539.1"/>
    </source>
</evidence>
<evidence type="ECO:0000256" key="10">
    <source>
        <dbReference type="SAM" id="Phobius"/>
    </source>
</evidence>
<evidence type="ECO:0000313" key="12">
    <source>
        <dbReference type="Proteomes" id="UP000324575"/>
    </source>
</evidence>
<sequence length="203" mass="23612">MIEWMNNNWFEVVGAILTLFFLYLEVTRKWTMWVVGILSGLFYVYINFDAKLYALAGLCTYNVLVSIYGIYCWKFAKTKNNQNLPFVFISQKLTLQLIAIGIAVFAAIALFLIQFADIQPFINSGTLFSFVFDNLIATLSVIAAWMAARKIVESWYLWMFINPCTIALYLYKEMYPSTILYVVYAIFSVIGYIQWRKTAMQQQ</sequence>
<evidence type="ECO:0000256" key="9">
    <source>
        <dbReference type="ARBA" id="ARBA00023136"/>
    </source>
</evidence>
<dbReference type="EMBL" id="SNRX01000017">
    <property type="protein sequence ID" value="KAA6301539.1"/>
    <property type="molecule type" value="Genomic_DNA"/>
</dbReference>
<evidence type="ECO:0000256" key="6">
    <source>
        <dbReference type="ARBA" id="ARBA00022475"/>
    </source>
</evidence>
<comment type="function">
    <text evidence="1">Required for nicotinamide riboside transport across the inner membrane.</text>
</comment>
<dbReference type="InterPro" id="IPR006419">
    <property type="entry name" value="NMN_transpt_PnuC"/>
</dbReference>
<gene>
    <name evidence="11" type="ORF">EZS26_002283</name>
</gene>
<proteinExistence type="inferred from homology"/>